<feature type="domain" description="Glycosyltransferase 2-like" evidence="1">
    <location>
        <begin position="14"/>
        <end position="168"/>
    </location>
</feature>
<reference evidence="2 3" key="1">
    <citation type="journal article" date="2016" name="Nat. Commun.">
        <title>Thousands of microbial genomes shed light on interconnected biogeochemical processes in an aquifer system.</title>
        <authorList>
            <person name="Anantharaman K."/>
            <person name="Brown C.T."/>
            <person name="Hug L.A."/>
            <person name="Sharon I."/>
            <person name="Castelle C.J."/>
            <person name="Probst A.J."/>
            <person name="Thomas B.C."/>
            <person name="Singh A."/>
            <person name="Wilkins M.J."/>
            <person name="Karaoz U."/>
            <person name="Brodie E.L."/>
            <person name="Williams K.H."/>
            <person name="Hubbard S.S."/>
            <person name="Banfield J.F."/>
        </authorList>
    </citation>
    <scope>NUCLEOTIDE SEQUENCE [LARGE SCALE GENOMIC DNA]</scope>
</reference>
<sequence>MEEGIKKLPKIFCVIPAFNEEDKIAATVNSVKPYVQDIIVVDDGSRDHTHARALRTGAVVLRHIVNRGQGAALQTGSEFALKSGADIIVHFDADGQFLASEIKDMISPLIRGECDVVFGSRFMSKKSNLPWFKKNIIYPVSRIVNDYLLSGSKLSDPQNGFRALSRLAAERINIQNDGMAHNSEIQKKTAKNFSYREVPVTVKYSAFGQGIFSGKGRGAGGFKILIDLFLSKLTDQGDYGKD</sequence>
<comment type="caution">
    <text evidence="2">The sequence shown here is derived from an EMBL/GenBank/DDBJ whole genome shotgun (WGS) entry which is preliminary data.</text>
</comment>
<gene>
    <name evidence="2" type="ORF">A2227_04665</name>
</gene>
<dbReference type="PANTHER" id="PTHR48090">
    <property type="entry name" value="UNDECAPRENYL-PHOSPHATE 4-DEOXY-4-FORMAMIDO-L-ARABINOSE TRANSFERASE-RELATED"/>
    <property type="match status" value="1"/>
</dbReference>
<dbReference type="PANTHER" id="PTHR48090:SF7">
    <property type="entry name" value="RFBJ PROTEIN"/>
    <property type="match status" value="1"/>
</dbReference>
<proteinExistence type="predicted"/>
<protein>
    <recommendedName>
        <fullName evidence="1">Glycosyltransferase 2-like domain-containing protein</fullName>
    </recommendedName>
</protein>
<dbReference type="Proteomes" id="UP000178367">
    <property type="component" value="Unassembled WGS sequence"/>
</dbReference>
<dbReference type="Gene3D" id="3.90.550.10">
    <property type="entry name" value="Spore Coat Polysaccharide Biosynthesis Protein SpsA, Chain A"/>
    <property type="match status" value="1"/>
</dbReference>
<evidence type="ECO:0000313" key="2">
    <source>
        <dbReference type="EMBL" id="OGF27879.1"/>
    </source>
</evidence>
<dbReference type="STRING" id="1797994.A2227_04665"/>
<dbReference type="InterPro" id="IPR029044">
    <property type="entry name" value="Nucleotide-diphossugar_trans"/>
</dbReference>
<dbReference type="AlphaFoldDB" id="A0A1F5SMJ6"/>
<dbReference type="Pfam" id="PF00535">
    <property type="entry name" value="Glycos_transf_2"/>
    <property type="match status" value="1"/>
</dbReference>
<dbReference type="SUPFAM" id="SSF53448">
    <property type="entry name" value="Nucleotide-diphospho-sugar transferases"/>
    <property type="match status" value="1"/>
</dbReference>
<evidence type="ECO:0000313" key="3">
    <source>
        <dbReference type="Proteomes" id="UP000178367"/>
    </source>
</evidence>
<name>A0A1F5SMJ6_9BACT</name>
<dbReference type="InterPro" id="IPR001173">
    <property type="entry name" value="Glyco_trans_2-like"/>
</dbReference>
<evidence type="ECO:0000259" key="1">
    <source>
        <dbReference type="Pfam" id="PF00535"/>
    </source>
</evidence>
<dbReference type="CDD" id="cd04179">
    <property type="entry name" value="DPM_DPG-synthase_like"/>
    <property type="match status" value="1"/>
</dbReference>
<accession>A0A1F5SMJ6</accession>
<dbReference type="InterPro" id="IPR050256">
    <property type="entry name" value="Glycosyltransferase_2"/>
</dbReference>
<dbReference type="EMBL" id="MFGB01000005">
    <property type="protein sequence ID" value="OGF27879.1"/>
    <property type="molecule type" value="Genomic_DNA"/>
</dbReference>
<organism evidence="2 3">
    <name type="scientific">Candidatus Falkowbacteria bacterium RIFOXYA2_FULL_47_19</name>
    <dbReference type="NCBI Taxonomy" id="1797994"/>
    <lineage>
        <taxon>Bacteria</taxon>
        <taxon>Candidatus Falkowiibacteriota</taxon>
    </lineage>
</organism>